<evidence type="ECO:0000313" key="5">
    <source>
        <dbReference type="Proteomes" id="UP001219525"/>
    </source>
</evidence>
<keyword evidence="1" id="KW-0560">Oxidoreductase</keyword>
<reference evidence="4" key="1">
    <citation type="submission" date="2023-03" db="EMBL/GenBank/DDBJ databases">
        <title>Massive genome expansion in bonnet fungi (Mycena s.s.) driven by repeated elements and novel gene families across ecological guilds.</title>
        <authorList>
            <consortium name="Lawrence Berkeley National Laboratory"/>
            <person name="Harder C.B."/>
            <person name="Miyauchi S."/>
            <person name="Viragh M."/>
            <person name="Kuo A."/>
            <person name="Thoen E."/>
            <person name="Andreopoulos B."/>
            <person name="Lu D."/>
            <person name="Skrede I."/>
            <person name="Drula E."/>
            <person name="Henrissat B."/>
            <person name="Morin E."/>
            <person name="Kohler A."/>
            <person name="Barry K."/>
            <person name="LaButti K."/>
            <person name="Morin E."/>
            <person name="Salamov A."/>
            <person name="Lipzen A."/>
            <person name="Mereny Z."/>
            <person name="Hegedus B."/>
            <person name="Baldrian P."/>
            <person name="Stursova M."/>
            <person name="Weitz H."/>
            <person name="Taylor A."/>
            <person name="Grigoriev I.V."/>
            <person name="Nagy L.G."/>
            <person name="Martin F."/>
            <person name="Kauserud H."/>
        </authorList>
    </citation>
    <scope>NUCLEOTIDE SEQUENCE</scope>
    <source>
        <strain evidence="4">9144</strain>
    </source>
</reference>
<keyword evidence="5" id="KW-1185">Reference proteome</keyword>
<dbReference type="EMBL" id="JARJCW010000044">
    <property type="protein sequence ID" value="KAJ7205238.1"/>
    <property type="molecule type" value="Genomic_DNA"/>
</dbReference>
<dbReference type="Pfam" id="PF13640">
    <property type="entry name" value="2OG-FeII_Oxy_3"/>
    <property type="match status" value="1"/>
</dbReference>
<feature type="region of interest" description="Disordered" evidence="2">
    <location>
        <begin position="1"/>
        <end position="22"/>
    </location>
</feature>
<dbReference type="InterPro" id="IPR044862">
    <property type="entry name" value="Pro_4_hyd_alph_FE2OG_OXY"/>
</dbReference>
<feature type="non-terminal residue" evidence="4">
    <location>
        <position position="480"/>
    </location>
</feature>
<keyword evidence="1" id="KW-0479">Metal-binding</keyword>
<comment type="similarity">
    <text evidence="1">Belongs to the iron/ascorbate-dependent oxidoreductase family.</text>
</comment>
<dbReference type="GO" id="GO:0046872">
    <property type="term" value="F:metal ion binding"/>
    <property type="evidence" value="ECO:0007669"/>
    <property type="project" value="UniProtKB-KW"/>
</dbReference>
<dbReference type="Proteomes" id="UP001219525">
    <property type="component" value="Unassembled WGS sequence"/>
</dbReference>
<dbReference type="GO" id="GO:0016491">
    <property type="term" value="F:oxidoreductase activity"/>
    <property type="evidence" value="ECO:0007669"/>
    <property type="project" value="UniProtKB-KW"/>
</dbReference>
<evidence type="ECO:0000313" key="4">
    <source>
        <dbReference type="EMBL" id="KAJ7205238.1"/>
    </source>
</evidence>
<protein>
    <recommendedName>
        <fullName evidence="3">Fe2OG dioxygenase domain-containing protein</fullName>
    </recommendedName>
</protein>
<gene>
    <name evidence="4" type="ORF">GGX14DRAFT_458802</name>
</gene>
<comment type="caution">
    <text evidence="4">The sequence shown here is derived from an EMBL/GenBank/DDBJ whole genome shotgun (WGS) entry which is preliminary data.</text>
</comment>
<keyword evidence="1" id="KW-0408">Iron</keyword>
<feature type="domain" description="Fe2OG dioxygenase" evidence="3">
    <location>
        <begin position="144"/>
        <end position="249"/>
    </location>
</feature>
<organism evidence="4 5">
    <name type="scientific">Mycena pura</name>
    <dbReference type="NCBI Taxonomy" id="153505"/>
    <lineage>
        <taxon>Eukaryota</taxon>
        <taxon>Fungi</taxon>
        <taxon>Dikarya</taxon>
        <taxon>Basidiomycota</taxon>
        <taxon>Agaricomycotina</taxon>
        <taxon>Agaricomycetes</taxon>
        <taxon>Agaricomycetidae</taxon>
        <taxon>Agaricales</taxon>
        <taxon>Marasmiineae</taxon>
        <taxon>Mycenaceae</taxon>
        <taxon>Mycena</taxon>
    </lineage>
</organism>
<proteinExistence type="inferred from homology"/>
<accession>A0AAD6V8J7</accession>
<dbReference type="AlphaFoldDB" id="A0AAD6V8J7"/>
<dbReference type="PROSITE" id="PS51471">
    <property type="entry name" value="FE2OG_OXY"/>
    <property type="match status" value="1"/>
</dbReference>
<dbReference type="InterPro" id="IPR005123">
    <property type="entry name" value="Oxoglu/Fe-dep_dioxygenase_dom"/>
</dbReference>
<sequence>MSNSTFSSFPTSASSIAAPTGENPPIADRLELLKQSLGAQVPYTAGVLPAKAEDLIVYYDVEGESFPRRIDLGNATETDLEGLSAACQKATFGVDKTDILDETYRKAGKMDLSKFATRLDVVTSGLLAAIRPDILQGQNADTNKTLSAELYKLNVYGPGSFFKAHKDTPRGESMIGSLVVVFPTAHAGGALTLEHGGTAWTFDSAAELAASTHIPALAYISFYSDVTHAVEPVHSGHRVTLTYNLFLCDENPNPAPGHRIVPDPERVFEDLLRSLLADSAFLPVGGFLAYGLTHQYPMPIEPEIEWVNGRRTLPVGRLGPVLRLLKGSDARIRTVSERVGLNTYVKMLYDSGENYDGDITGHDVLVDDVLNTDDVYNYLGGELQAEIEKRGTILARDEEREKDVRERGAQRAIKIGRPYWPAEEPKQASVEAAPVHWVTKITELNRVCSHYIRYGNDASMGHVYGNAALFVRVPAFNDRV</sequence>
<dbReference type="PANTHER" id="PTHR33099">
    <property type="entry name" value="FE2OG DIOXYGENASE DOMAIN-CONTAINING PROTEIN"/>
    <property type="match status" value="1"/>
</dbReference>
<evidence type="ECO:0000256" key="1">
    <source>
        <dbReference type="RuleBase" id="RU003682"/>
    </source>
</evidence>
<evidence type="ECO:0000256" key="2">
    <source>
        <dbReference type="SAM" id="MobiDB-lite"/>
    </source>
</evidence>
<name>A0AAD6V8J7_9AGAR</name>
<dbReference type="PANTHER" id="PTHR33099:SF14">
    <property type="entry name" value="PROLYL 4-HYDROXYLASE ALPHA SUBUNIT FE(2+) 2OG DIOXYGENASE DOMAIN-CONTAINING PROTEIN"/>
    <property type="match status" value="1"/>
</dbReference>
<dbReference type="Gene3D" id="2.60.120.620">
    <property type="entry name" value="q2cbj1_9rhob like domain"/>
    <property type="match status" value="1"/>
</dbReference>
<evidence type="ECO:0000259" key="3">
    <source>
        <dbReference type="PROSITE" id="PS51471"/>
    </source>
</evidence>
<feature type="compositionally biased region" description="Low complexity" evidence="2">
    <location>
        <begin position="1"/>
        <end position="20"/>
    </location>
</feature>